<feature type="non-terminal residue" evidence="2">
    <location>
        <position position="158"/>
    </location>
</feature>
<keyword evidence="3" id="KW-1185">Reference proteome</keyword>
<proteinExistence type="predicted"/>
<organism evidence="2 3">
    <name type="scientific">Pristionchus entomophagus</name>
    <dbReference type="NCBI Taxonomy" id="358040"/>
    <lineage>
        <taxon>Eukaryota</taxon>
        <taxon>Metazoa</taxon>
        <taxon>Ecdysozoa</taxon>
        <taxon>Nematoda</taxon>
        <taxon>Chromadorea</taxon>
        <taxon>Rhabditida</taxon>
        <taxon>Rhabditina</taxon>
        <taxon>Diplogasteromorpha</taxon>
        <taxon>Diplogasteroidea</taxon>
        <taxon>Neodiplogasteridae</taxon>
        <taxon>Pristionchus</taxon>
    </lineage>
</organism>
<feature type="domain" description="Arrestin C-terminal-like" evidence="1">
    <location>
        <begin position="38"/>
        <end position="109"/>
    </location>
</feature>
<reference evidence="2" key="1">
    <citation type="submission" date="2023-10" db="EMBL/GenBank/DDBJ databases">
        <title>Genome assembly of Pristionchus species.</title>
        <authorList>
            <person name="Yoshida K."/>
            <person name="Sommer R.J."/>
        </authorList>
    </citation>
    <scope>NUCLEOTIDE SEQUENCE</scope>
    <source>
        <strain evidence="2">RS0144</strain>
    </source>
</reference>
<evidence type="ECO:0000313" key="3">
    <source>
        <dbReference type="Proteomes" id="UP001432027"/>
    </source>
</evidence>
<evidence type="ECO:0000313" key="2">
    <source>
        <dbReference type="EMBL" id="GMS87543.1"/>
    </source>
</evidence>
<name>A0AAV5SWN8_9BILA</name>
<sequence>MSRFTSSIGAIYCRSPSPLASLPHSCLSDRNSRDKAILDDGWYLPGQTIHLDASIANRSNSTISSMEVRLVEATTYLGFHGYKRHQRVIKNEMVKSCQEIYVASGDDYDCSLSLSIHSYNRHLPVYHRGVLRQAGLYVVIRNCIIAKDSDRHRHYSLS</sequence>
<comment type="caution">
    <text evidence="2">The sequence shown here is derived from an EMBL/GenBank/DDBJ whole genome shotgun (WGS) entry which is preliminary data.</text>
</comment>
<dbReference type="SUPFAM" id="SSF81296">
    <property type="entry name" value="E set domains"/>
    <property type="match status" value="1"/>
</dbReference>
<dbReference type="Pfam" id="PF02752">
    <property type="entry name" value="Arrestin_C"/>
    <property type="match status" value="1"/>
</dbReference>
<dbReference type="InterPro" id="IPR014752">
    <property type="entry name" value="Arrestin-like_C"/>
</dbReference>
<dbReference type="EMBL" id="BTSX01000003">
    <property type="protein sequence ID" value="GMS87543.1"/>
    <property type="molecule type" value="Genomic_DNA"/>
</dbReference>
<accession>A0AAV5SWN8</accession>
<dbReference type="Proteomes" id="UP001432027">
    <property type="component" value="Unassembled WGS sequence"/>
</dbReference>
<dbReference type="AlphaFoldDB" id="A0AAV5SWN8"/>
<dbReference type="InterPro" id="IPR014756">
    <property type="entry name" value="Ig_E-set"/>
</dbReference>
<gene>
    <name evidence="2" type="ORF">PENTCL1PPCAC_9718</name>
</gene>
<evidence type="ECO:0000259" key="1">
    <source>
        <dbReference type="Pfam" id="PF02752"/>
    </source>
</evidence>
<dbReference type="InterPro" id="IPR011022">
    <property type="entry name" value="Arrestin_C-like"/>
</dbReference>
<dbReference type="Gene3D" id="2.60.40.640">
    <property type="match status" value="1"/>
</dbReference>
<protein>
    <recommendedName>
        <fullName evidence="1">Arrestin C-terminal-like domain-containing protein</fullName>
    </recommendedName>
</protein>